<dbReference type="PANTHER" id="PTHR34933:SF1">
    <property type="entry name" value="FLAGELLAR L-RING PROTEIN"/>
    <property type="match status" value="1"/>
</dbReference>
<dbReference type="GO" id="GO:0009427">
    <property type="term" value="C:bacterial-type flagellum basal body, distal rod, L ring"/>
    <property type="evidence" value="ECO:0007669"/>
    <property type="project" value="InterPro"/>
</dbReference>
<evidence type="ECO:0000256" key="4">
    <source>
        <dbReference type="ARBA" id="ARBA00004635"/>
    </source>
</evidence>
<keyword evidence="8" id="KW-0472">Membrane</keyword>
<evidence type="ECO:0000256" key="10">
    <source>
        <dbReference type="ARBA" id="ARBA00023143"/>
    </source>
</evidence>
<comment type="function">
    <text evidence="1">Assembles around the rod to form the L-ring and probably protects the motor/basal body from shearing forces during rotation.</text>
</comment>
<evidence type="ECO:0000313" key="15">
    <source>
        <dbReference type="Proteomes" id="UP000013261"/>
    </source>
</evidence>
<organism evidence="14 15">
    <name type="scientific">Acinetobacter dispersus</name>
    <dbReference type="NCBI Taxonomy" id="70348"/>
    <lineage>
        <taxon>Bacteria</taxon>
        <taxon>Pseudomonadati</taxon>
        <taxon>Pseudomonadota</taxon>
        <taxon>Gammaproteobacteria</taxon>
        <taxon>Moraxellales</taxon>
        <taxon>Moraxellaceae</taxon>
        <taxon>Acinetobacter</taxon>
    </lineage>
</organism>
<dbReference type="AlphaFoldDB" id="N9MLH7"/>
<evidence type="ECO:0000256" key="3">
    <source>
        <dbReference type="ARBA" id="ARBA00004442"/>
    </source>
</evidence>
<evidence type="ECO:0000256" key="5">
    <source>
        <dbReference type="ARBA" id="ARBA00006929"/>
    </source>
</evidence>
<evidence type="ECO:0008006" key="16">
    <source>
        <dbReference type="Google" id="ProtNLM"/>
    </source>
</evidence>
<proteinExistence type="inferred from homology"/>
<keyword evidence="9" id="KW-0564">Palmitate</keyword>
<evidence type="ECO:0000256" key="6">
    <source>
        <dbReference type="ARBA" id="ARBA00011439"/>
    </source>
</evidence>
<keyword evidence="11" id="KW-0998">Cell outer membrane</keyword>
<dbReference type="eggNOG" id="COG2063">
    <property type="taxonomic scope" value="Bacteria"/>
</dbReference>
<comment type="caution">
    <text evidence="14">The sequence shown here is derived from an EMBL/GenBank/DDBJ whole genome shotgun (WGS) entry which is preliminary data.</text>
</comment>
<evidence type="ECO:0000256" key="12">
    <source>
        <dbReference type="ARBA" id="ARBA00023288"/>
    </source>
</evidence>
<comment type="subunit">
    <text evidence="6">The basal body constitutes a major portion of the flagellar organelle and consists of four rings (L,P,S, and M) mounted on a central rod.</text>
</comment>
<keyword evidence="12" id="KW-0449">Lipoprotein</keyword>
<dbReference type="Pfam" id="PF02107">
    <property type="entry name" value="FlgH"/>
    <property type="match status" value="1"/>
</dbReference>
<evidence type="ECO:0000256" key="9">
    <source>
        <dbReference type="ARBA" id="ARBA00023139"/>
    </source>
</evidence>
<comment type="similarity">
    <text evidence="5">Belongs to the FlgH family.</text>
</comment>
<dbReference type="PATRIC" id="fig|1217703.3.peg.1439"/>
<dbReference type="Proteomes" id="UP000013261">
    <property type="component" value="Unassembled WGS sequence"/>
</dbReference>
<evidence type="ECO:0000256" key="11">
    <source>
        <dbReference type="ARBA" id="ARBA00023237"/>
    </source>
</evidence>
<gene>
    <name evidence="14" type="ORF">F904_01498</name>
</gene>
<dbReference type="RefSeq" id="WP_005187041.1">
    <property type="nucleotide sequence ID" value="NZ_KB850050.1"/>
</dbReference>
<keyword evidence="7 13" id="KW-0732">Signal</keyword>
<dbReference type="GO" id="GO:0009279">
    <property type="term" value="C:cell outer membrane"/>
    <property type="evidence" value="ECO:0007669"/>
    <property type="project" value="UniProtKB-SubCell"/>
</dbReference>
<evidence type="ECO:0000256" key="8">
    <source>
        <dbReference type="ARBA" id="ARBA00023136"/>
    </source>
</evidence>
<dbReference type="OrthoDB" id="9789463at2"/>
<feature type="chain" id="PRO_5004148190" description="Flagellar L-ring protein" evidence="13">
    <location>
        <begin position="20"/>
        <end position="190"/>
    </location>
</feature>
<keyword evidence="15" id="KW-1185">Reference proteome</keyword>
<dbReference type="PRINTS" id="PR01008">
    <property type="entry name" value="FLGLRINGFLGH"/>
</dbReference>
<sequence>MINKTLLIVCVLLTSHTLAQTSLINTDNYQALTSDRRAVNIGDILTILVAESTSAKSSVGTNAKNKTNLSFSASTLTAKADAGLGLEGGASGEGNTSRQGQLKTVVSVQVKEKLPNGYLWVEGSQEAIINNDKQLIQISGFIRPDDISYDNTVYSYRLADAKIKINGKGVADDAQKLSIFYKLFHWLRII</sequence>
<feature type="signal peptide" evidence="13">
    <location>
        <begin position="1"/>
        <end position="19"/>
    </location>
</feature>
<evidence type="ECO:0000256" key="2">
    <source>
        <dbReference type="ARBA" id="ARBA00004117"/>
    </source>
</evidence>
<dbReference type="GO" id="GO:0003774">
    <property type="term" value="F:cytoskeletal motor activity"/>
    <property type="evidence" value="ECO:0007669"/>
    <property type="project" value="InterPro"/>
</dbReference>
<dbReference type="HOGENOM" id="CLU_069313_2_0_6"/>
<dbReference type="GO" id="GO:0071973">
    <property type="term" value="P:bacterial-type flagellum-dependent cell motility"/>
    <property type="evidence" value="ECO:0007669"/>
    <property type="project" value="InterPro"/>
</dbReference>
<evidence type="ECO:0000256" key="7">
    <source>
        <dbReference type="ARBA" id="ARBA00022729"/>
    </source>
</evidence>
<accession>N9MLH7</accession>
<dbReference type="PANTHER" id="PTHR34933">
    <property type="entry name" value="FLAGELLAR L-RING PROTEIN"/>
    <property type="match status" value="1"/>
</dbReference>
<reference evidence="14 15" key="1">
    <citation type="submission" date="2013-02" db="EMBL/GenBank/DDBJ databases">
        <title>The Genome Sequence of Acinetobacter sp. ANC 4105.</title>
        <authorList>
            <consortium name="The Broad Institute Genome Sequencing Platform"/>
            <consortium name="The Broad Institute Genome Sequencing Center for Infectious Disease"/>
            <person name="Cerqueira G."/>
            <person name="Feldgarden M."/>
            <person name="Courvalin P."/>
            <person name="Perichon B."/>
            <person name="Grillot-Courvalin C."/>
            <person name="Clermont D."/>
            <person name="Rocha E."/>
            <person name="Yoon E.-J."/>
            <person name="Nemec A."/>
            <person name="Walker B."/>
            <person name="Young S.K."/>
            <person name="Zeng Q."/>
            <person name="Gargeya S."/>
            <person name="Fitzgerald M."/>
            <person name="Haas B."/>
            <person name="Abouelleil A."/>
            <person name="Alvarado L."/>
            <person name="Arachchi H.M."/>
            <person name="Berlin A.M."/>
            <person name="Chapman S.B."/>
            <person name="Dewar J."/>
            <person name="Goldberg J."/>
            <person name="Griggs A."/>
            <person name="Gujja S."/>
            <person name="Hansen M."/>
            <person name="Howarth C."/>
            <person name="Imamovic A."/>
            <person name="Larimer J."/>
            <person name="McCowan C."/>
            <person name="Murphy C."/>
            <person name="Neiman D."/>
            <person name="Pearson M."/>
            <person name="Priest M."/>
            <person name="Roberts A."/>
            <person name="Saif S."/>
            <person name="Shea T."/>
            <person name="Sisk P."/>
            <person name="Sykes S."/>
            <person name="Wortman J."/>
            <person name="Nusbaum C."/>
            <person name="Birren B."/>
        </authorList>
    </citation>
    <scope>NUCLEOTIDE SEQUENCE [LARGE SCALE GENOMIC DNA]</scope>
    <source>
        <strain evidence="14 15">ANC 4105</strain>
    </source>
</reference>
<dbReference type="EMBL" id="APRL01000013">
    <property type="protein sequence ID" value="ENW91561.1"/>
    <property type="molecule type" value="Genomic_DNA"/>
</dbReference>
<dbReference type="InterPro" id="IPR000527">
    <property type="entry name" value="Flag_Lring"/>
</dbReference>
<evidence type="ECO:0000256" key="13">
    <source>
        <dbReference type="SAM" id="SignalP"/>
    </source>
</evidence>
<name>N9MLH7_9GAMM</name>
<protein>
    <recommendedName>
        <fullName evidence="16">Flagellar L-ring protein</fullName>
    </recommendedName>
</protein>
<comment type="subcellular location">
    <subcellularLocation>
        <location evidence="2">Bacterial flagellum basal body</location>
    </subcellularLocation>
    <subcellularLocation>
        <location evidence="3">Cell outer membrane</location>
    </subcellularLocation>
    <subcellularLocation>
        <location evidence="4">Membrane</location>
        <topology evidence="4">Lipid-anchor</topology>
    </subcellularLocation>
</comment>
<evidence type="ECO:0000313" key="14">
    <source>
        <dbReference type="EMBL" id="ENW91561.1"/>
    </source>
</evidence>
<keyword evidence="10" id="KW-0975">Bacterial flagellum</keyword>
<evidence type="ECO:0000256" key="1">
    <source>
        <dbReference type="ARBA" id="ARBA00002591"/>
    </source>
</evidence>